<evidence type="ECO:0000256" key="8">
    <source>
        <dbReference type="SAM" id="Phobius"/>
    </source>
</evidence>
<dbReference type="Gene3D" id="3.30.420.270">
    <property type="match status" value="1"/>
</dbReference>
<dbReference type="PANTHER" id="PTHR30558:SF3">
    <property type="entry name" value="BIOPOLYMER TRANSPORT PROTEIN EXBD-RELATED"/>
    <property type="match status" value="1"/>
</dbReference>
<comment type="subcellular location">
    <subcellularLocation>
        <location evidence="1">Cell membrane</location>
        <topology evidence="1">Single-pass membrane protein</topology>
    </subcellularLocation>
    <subcellularLocation>
        <location evidence="7">Cell membrane</location>
        <topology evidence="7">Single-pass type II membrane protein</topology>
    </subcellularLocation>
</comment>
<reference evidence="9 10" key="1">
    <citation type="submission" date="2024-02" db="EMBL/GenBank/DDBJ databases">
        <title>Marinospirillum sp. MEB 164 isolated from Lonar lake sediment.</title>
        <authorList>
            <person name="Joshi A."/>
            <person name="Thite S."/>
        </authorList>
    </citation>
    <scope>NUCLEOTIDE SEQUENCE [LARGE SCALE GENOMIC DNA]</scope>
    <source>
        <strain evidence="9 10">MEB164</strain>
    </source>
</reference>
<evidence type="ECO:0000256" key="4">
    <source>
        <dbReference type="ARBA" id="ARBA00022692"/>
    </source>
</evidence>
<accession>A0ABW8PUI6</accession>
<keyword evidence="6 8" id="KW-0472">Membrane</keyword>
<keyword evidence="3" id="KW-1003">Cell membrane</keyword>
<keyword evidence="4 7" id="KW-0812">Transmembrane</keyword>
<evidence type="ECO:0000256" key="1">
    <source>
        <dbReference type="ARBA" id="ARBA00004162"/>
    </source>
</evidence>
<keyword evidence="5 8" id="KW-1133">Transmembrane helix</keyword>
<dbReference type="Proteomes" id="UP001621714">
    <property type="component" value="Unassembled WGS sequence"/>
</dbReference>
<evidence type="ECO:0000256" key="7">
    <source>
        <dbReference type="RuleBase" id="RU003879"/>
    </source>
</evidence>
<sequence length="135" mass="15199">MQFRRTPPEAAQVNMTPLIDVVFLLLIFFMVSTHFPDRQLPLDLPSAATGEVERLETDLLLVSLEASGQLLLNGQPLVEEELESQLMEGMQRMQQPTLIIQADRHTPHQQVVLVLDTARRLGLSRVRIATHEPGP</sequence>
<gene>
    <name evidence="9" type="ORF">V6U78_02685</name>
</gene>
<evidence type="ECO:0000256" key="5">
    <source>
        <dbReference type="ARBA" id="ARBA00022989"/>
    </source>
</evidence>
<proteinExistence type="inferred from homology"/>
<dbReference type="RefSeq" id="WP_405336922.1">
    <property type="nucleotide sequence ID" value="NZ_JBANFI010000001.1"/>
</dbReference>
<evidence type="ECO:0000256" key="2">
    <source>
        <dbReference type="ARBA" id="ARBA00005811"/>
    </source>
</evidence>
<evidence type="ECO:0000313" key="9">
    <source>
        <dbReference type="EMBL" id="MFK7159943.1"/>
    </source>
</evidence>
<dbReference type="PANTHER" id="PTHR30558">
    <property type="entry name" value="EXBD MEMBRANE COMPONENT OF PMF-DRIVEN MACROMOLECULE IMPORT SYSTEM"/>
    <property type="match status" value="1"/>
</dbReference>
<evidence type="ECO:0000256" key="6">
    <source>
        <dbReference type="ARBA" id="ARBA00023136"/>
    </source>
</evidence>
<dbReference type="Pfam" id="PF02472">
    <property type="entry name" value="ExbD"/>
    <property type="match status" value="1"/>
</dbReference>
<feature type="transmembrane region" description="Helical" evidence="8">
    <location>
        <begin position="12"/>
        <end position="31"/>
    </location>
</feature>
<keyword evidence="7" id="KW-0813">Transport</keyword>
<comment type="caution">
    <text evidence="9">The sequence shown here is derived from an EMBL/GenBank/DDBJ whole genome shotgun (WGS) entry which is preliminary data.</text>
</comment>
<keyword evidence="7" id="KW-0653">Protein transport</keyword>
<evidence type="ECO:0000256" key="3">
    <source>
        <dbReference type="ARBA" id="ARBA00022475"/>
    </source>
</evidence>
<name>A0ABW8PUI6_9GAMM</name>
<comment type="similarity">
    <text evidence="2 7">Belongs to the ExbD/TolR family.</text>
</comment>
<keyword evidence="10" id="KW-1185">Reference proteome</keyword>
<dbReference type="InterPro" id="IPR003400">
    <property type="entry name" value="ExbD"/>
</dbReference>
<protein>
    <submittedName>
        <fullName evidence="9">Biopolymer transporter ExbD</fullName>
    </submittedName>
</protein>
<organism evidence="9 10">
    <name type="scientific">Marinospirillum alkalitolerans</name>
    <dbReference type="NCBI Taxonomy" id="3123374"/>
    <lineage>
        <taxon>Bacteria</taxon>
        <taxon>Pseudomonadati</taxon>
        <taxon>Pseudomonadota</taxon>
        <taxon>Gammaproteobacteria</taxon>
        <taxon>Oceanospirillales</taxon>
        <taxon>Oceanospirillaceae</taxon>
        <taxon>Marinospirillum</taxon>
    </lineage>
</organism>
<evidence type="ECO:0000313" key="10">
    <source>
        <dbReference type="Proteomes" id="UP001621714"/>
    </source>
</evidence>
<dbReference type="EMBL" id="JBANFI010000001">
    <property type="protein sequence ID" value="MFK7159943.1"/>
    <property type="molecule type" value="Genomic_DNA"/>
</dbReference>